<reference evidence="2" key="1">
    <citation type="submission" date="2023-06" db="EMBL/GenBank/DDBJ databases">
        <authorList>
            <person name="Delattre M."/>
        </authorList>
    </citation>
    <scope>NUCLEOTIDE SEQUENCE</scope>
    <source>
        <strain evidence="2">AF72</strain>
    </source>
</reference>
<comment type="caution">
    <text evidence="2">The sequence shown here is derived from an EMBL/GenBank/DDBJ whole genome shotgun (WGS) entry which is preliminary data.</text>
</comment>
<dbReference type="EMBL" id="CATQJA010002630">
    <property type="protein sequence ID" value="CAJ0574409.1"/>
    <property type="molecule type" value="Genomic_DNA"/>
</dbReference>
<keyword evidence="3" id="KW-1185">Reference proteome</keyword>
<accession>A0AA36G0V3</accession>
<evidence type="ECO:0000256" key="1">
    <source>
        <dbReference type="SAM" id="MobiDB-lite"/>
    </source>
</evidence>
<feature type="region of interest" description="Disordered" evidence="1">
    <location>
        <begin position="1"/>
        <end position="60"/>
    </location>
</feature>
<proteinExistence type="predicted"/>
<evidence type="ECO:0000313" key="2">
    <source>
        <dbReference type="EMBL" id="CAJ0574409.1"/>
    </source>
</evidence>
<evidence type="ECO:0000313" key="3">
    <source>
        <dbReference type="Proteomes" id="UP001177023"/>
    </source>
</evidence>
<sequence length="214" mass="23581">MPVAKFRPSAKRRPPSNVEVPLAKEAIPTSSTSFPAASYHTPFNSPSKIRQNERQTNNDDTSAILPRQEFWIDGMKVFGEPIAVTTTPQRATQQYSMEQHSPQQYQVANISPQQAIPEQEAPLPQQIPPSFTSQATQVESPSSAVSSCSVGCPVCQCQSHCLQQCPTRLLLQQRNLIPTGCLLCCDRFHQIDACPKLAIFRESGIINQGPPRPA</sequence>
<gene>
    <name evidence="2" type="ORF">MSPICULIGERA_LOCUS12744</name>
</gene>
<protein>
    <submittedName>
        <fullName evidence="2">Uncharacterized protein</fullName>
    </submittedName>
</protein>
<dbReference type="Proteomes" id="UP001177023">
    <property type="component" value="Unassembled WGS sequence"/>
</dbReference>
<feature type="non-terminal residue" evidence="2">
    <location>
        <position position="214"/>
    </location>
</feature>
<dbReference type="AlphaFoldDB" id="A0AA36G0V3"/>
<feature type="compositionally biased region" description="Polar residues" evidence="1">
    <location>
        <begin position="28"/>
        <end position="49"/>
    </location>
</feature>
<name>A0AA36G0V3_9BILA</name>
<organism evidence="2 3">
    <name type="scientific">Mesorhabditis spiculigera</name>
    <dbReference type="NCBI Taxonomy" id="96644"/>
    <lineage>
        <taxon>Eukaryota</taxon>
        <taxon>Metazoa</taxon>
        <taxon>Ecdysozoa</taxon>
        <taxon>Nematoda</taxon>
        <taxon>Chromadorea</taxon>
        <taxon>Rhabditida</taxon>
        <taxon>Rhabditina</taxon>
        <taxon>Rhabditomorpha</taxon>
        <taxon>Rhabditoidea</taxon>
        <taxon>Rhabditidae</taxon>
        <taxon>Mesorhabditinae</taxon>
        <taxon>Mesorhabditis</taxon>
    </lineage>
</organism>